<dbReference type="SUPFAM" id="SSF48371">
    <property type="entry name" value="ARM repeat"/>
    <property type="match status" value="1"/>
</dbReference>
<sequence length="364" mass="40639">MPFADEMLSEDDLSRLIGLISDTNPAEPLTSLRAVQGNLGPRGIHERIALIAAALRDDIEPSLDVTATYLLDSNDFAGWMTLAVSDALVTREIPDLDTTLELLRRLTPRLSSEFAMRKLIASKQDDVWPTVLRWTQDADPDVRRLASECTRPRLPWAMRLDHLAKGERYSGPILDALHNDTSDFVRRSVANHLNDISKINPELALRFARRWAVDGSAQSRKLIRLGLRTLIKEANLDALAMVGVEGSRRLSISGPVVERKSIRLGESLGFSYAVTNEESTPTTVVIDYVIHFMKANGRTRPKTFKLSTRTLDSGETWTGRREHGIVPLSTRKYYPGIHSVELRVNGNATVAQPFSLEVPDPDPR</sequence>
<dbReference type="Gene3D" id="1.25.40.290">
    <property type="entry name" value="ARM repeat domains"/>
    <property type="match status" value="1"/>
</dbReference>
<accession>A0ABS4XET0</accession>
<evidence type="ECO:0000313" key="2">
    <source>
        <dbReference type="Proteomes" id="UP001296993"/>
    </source>
</evidence>
<organism evidence="1 2">
    <name type="scientific">Paeniglutamicibacter kerguelensis</name>
    <dbReference type="NCBI Taxonomy" id="254788"/>
    <lineage>
        <taxon>Bacteria</taxon>
        <taxon>Bacillati</taxon>
        <taxon>Actinomycetota</taxon>
        <taxon>Actinomycetes</taxon>
        <taxon>Micrococcales</taxon>
        <taxon>Micrococcaceae</taxon>
        <taxon>Paeniglutamicibacter</taxon>
    </lineage>
</organism>
<dbReference type="EMBL" id="JAGIOF010000001">
    <property type="protein sequence ID" value="MBP2386983.1"/>
    <property type="molecule type" value="Genomic_DNA"/>
</dbReference>
<dbReference type="RefSeq" id="WP_209998664.1">
    <property type="nucleotide sequence ID" value="NZ_BAAAJY010000005.1"/>
</dbReference>
<reference evidence="1 2" key="1">
    <citation type="submission" date="2021-03" db="EMBL/GenBank/DDBJ databases">
        <title>Sequencing the genomes of 1000 actinobacteria strains.</title>
        <authorList>
            <person name="Klenk H.-P."/>
        </authorList>
    </citation>
    <scope>NUCLEOTIDE SEQUENCE [LARGE SCALE GENOMIC DNA]</scope>
    <source>
        <strain evidence="1 2">DSM 15797</strain>
    </source>
</reference>
<name>A0ABS4XET0_9MICC</name>
<protein>
    <submittedName>
        <fullName evidence="1">3-methyladenine DNA glycosylase AlkC</fullName>
    </submittedName>
</protein>
<keyword evidence="2" id="KW-1185">Reference proteome</keyword>
<comment type="caution">
    <text evidence="1">The sequence shown here is derived from an EMBL/GenBank/DDBJ whole genome shotgun (WGS) entry which is preliminary data.</text>
</comment>
<gene>
    <name evidence="1" type="ORF">JOF47_002494</name>
</gene>
<dbReference type="Proteomes" id="UP001296993">
    <property type="component" value="Unassembled WGS sequence"/>
</dbReference>
<evidence type="ECO:0000313" key="1">
    <source>
        <dbReference type="EMBL" id="MBP2386983.1"/>
    </source>
</evidence>
<proteinExistence type="predicted"/>
<dbReference type="InterPro" id="IPR016024">
    <property type="entry name" value="ARM-type_fold"/>
</dbReference>